<feature type="chain" id="PRO_5045791751" evidence="2">
    <location>
        <begin position="19"/>
        <end position="312"/>
    </location>
</feature>
<feature type="compositionally biased region" description="Basic and acidic residues" evidence="1">
    <location>
        <begin position="235"/>
        <end position="282"/>
    </location>
</feature>
<evidence type="ECO:0000313" key="3">
    <source>
        <dbReference type="EMBL" id="KAJ6244220.1"/>
    </source>
</evidence>
<organism evidence="3 4">
    <name type="scientific">Anaeramoeba flamelloides</name>
    <dbReference type="NCBI Taxonomy" id="1746091"/>
    <lineage>
        <taxon>Eukaryota</taxon>
        <taxon>Metamonada</taxon>
        <taxon>Anaeramoebidae</taxon>
        <taxon>Anaeramoeba</taxon>
    </lineage>
</organism>
<comment type="caution">
    <text evidence="3">The sequence shown here is derived from an EMBL/GenBank/DDBJ whole genome shotgun (WGS) entry which is preliminary data.</text>
</comment>
<name>A0ABQ8YHZ4_9EUKA</name>
<dbReference type="PROSITE" id="PS51257">
    <property type="entry name" value="PROKAR_LIPOPROTEIN"/>
    <property type="match status" value="1"/>
</dbReference>
<evidence type="ECO:0000256" key="1">
    <source>
        <dbReference type="SAM" id="MobiDB-lite"/>
    </source>
</evidence>
<proteinExistence type="predicted"/>
<dbReference type="Proteomes" id="UP001150062">
    <property type="component" value="Unassembled WGS sequence"/>
</dbReference>
<keyword evidence="4" id="KW-1185">Reference proteome</keyword>
<reference evidence="3" key="1">
    <citation type="submission" date="2022-08" db="EMBL/GenBank/DDBJ databases">
        <title>Novel sulfate-reducing endosymbionts in the free-living metamonad Anaeramoeba.</title>
        <authorList>
            <person name="Jerlstrom-Hultqvist J."/>
            <person name="Cepicka I."/>
            <person name="Gallot-Lavallee L."/>
            <person name="Salas-Leiva D."/>
            <person name="Curtis B.A."/>
            <person name="Zahonova K."/>
            <person name="Pipaliya S."/>
            <person name="Dacks J."/>
            <person name="Roger A.J."/>
        </authorList>
    </citation>
    <scope>NUCLEOTIDE SEQUENCE</scope>
    <source>
        <strain evidence="3">Schooner1</strain>
    </source>
</reference>
<gene>
    <name evidence="3" type="ORF">M0813_21484</name>
</gene>
<feature type="compositionally biased region" description="Acidic residues" evidence="1">
    <location>
        <begin position="301"/>
        <end position="312"/>
    </location>
</feature>
<accession>A0ABQ8YHZ4</accession>
<feature type="region of interest" description="Disordered" evidence="1">
    <location>
        <begin position="235"/>
        <end position="312"/>
    </location>
</feature>
<dbReference type="EMBL" id="JAOAOG010000166">
    <property type="protein sequence ID" value="KAJ6244220.1"/>
    <property type="molecule type" value="Genomic_DNA"/>
</dbReference>
<feature type="signal peptide" evidence="2">
    <location>
        <begin position="1"/>
        <end position="18"/>
    </location>
</feature>
<keyword evidence="2" id="KW-0732">Signal</keyword>
<feature type="compositionally biased region" description="Basic and acidic residues" evidence="1">
    <location>
        <begin position="291"/>
        <end position="300"/>
    </location>
</feature>
<sequence>MKIHFLFLFLAVCGLISCFKCDKFLKGEWEVKVHDLPLSKPHLQPTNPKVGTLLLMPEKKQLFGDFWFHENTDNTNTSKEETVPYFHLKVQKIDDRKGAIFYKENDDDDEYKILFKFDLIFKLGTFFSNDIWKPESKNTKGSQEIQIIAHDLKSFTACIFHSDGIKVLSAKNVNKKKSIYSKLFNFTPILIVFLPSLYRMAIKPKKLKEIEKRKKKVQGLIKELENAKLQKKKLEQTKKINSEKNEKQPEKKSGISKENIKDNIKEESIQKKSEDDDLKEVYVNEEEEEEIKEKENKGGKEEEEEQEEEETK</sequence>
<evidence type="ECO:0000256" key="2">
    <source>
        <dbReference type="SAM" id="SignalP"/>
    </source>
</evidence>
<evidence type="ECO:0000313" key="4">
    <source>
        <dbReference type="Proteomes" id="UP001150062"/>
    </source>
</evidence>
<protein>
    <submittedName>
        <fullName evidence="3">Cell wall-binding protein yoch</fullName>
    </submittedName>
</protein>